<evidence type="ECO:0000313" key="12">
    <source>
        <dbReference type="Proteomes" id="UP000325672"/>
    </source>
</evidence>
<keyword evidence="4 8" id="KW-0479">Metal-binding</keyword>
<evidence type="ECO:0000256" key="7">
    <source>
        <dbReference type="ARBA" id="ARBA00023033"/>
    </source>
</evidence>
<dbReference type="CDD" id="cd11061">
    <property type="entry name" value="CYP67-like"/>
    <property type="match status" value="1"/>
</dbReference>
<evidence type="ECO:0000256" key="1">
    <source>
        <dbReference type="ARBA" id="ARBA00001971"/>
    </source>
</evidence>
<name>A0A5N6SRX3_ASPPS</name>
<dbReference type="PANTHER" id="PTHR24305">
    <property type="entry name" value="CYTOCHROME P450"/>
    <property type="match status" value="1"/>
</dbReference>
<keyword evidence="10" id="KW-1133">Transmembrane helix</keyword>
<dbReference type="EMBL" id="ML743577">
    <property type="protein sequence ID" value="KAE8137448.1"/>
    <property type="molecule type" value="Genomic_DNA"/>
</dbReference>
<keyword evidence="3 8" id="KW-0349">Heme</keyword>
<comment type="cofactor">
    <cofactor evidence="1 8">
        <name>heme</name>
        <dbReference type="ChEBI" id="CHEBI:30413"/>
    </cofactor>
</comment>
<dbReference type="Gene3D" id="1.10.630.10">
    <property type="entry name" value="Cytochrome P450"/>
    <property type="match status" value="1"/>
</dbReference>
<dbReference type="GO" id="GO:0005506">
    <property type="term" value="F:iron ion binding"/>
    <property type="evidence" value="ECO:0007669"/>
    <property type="project" value="InterPro"/>
</dbReference>
<dbReference type="PRINTS" id="PR00463">
    <property type="entry name" value="EP450I"/>
</dbReference>
<dbReference type="Pfam" id="PF00067">
    <property type="entry name" value="p450"/>
    <property type="match status" value="1"/>
</dbReference>
<reference evidence="11 12" key="1">
    <citation type="submission" date="2019-04" db="EMBL/GenBank/DDBJ databases">
        <title>Friends and foes A comparative genomics study of 23 Aspergillus species from section Flavi.</title>
        <authorList>
            <consortium name="DOE Joint Genome Institute"/>
            <person name="Kjaerbolling I."/>
            <person name="Vesth T."/>
            <person name="Frisvad J.C."/>
            <person name="Nybo J.L."/>
            <person name="Theobald S."/>
            <person name="Kildgaard S."/>
            <person name="Isbrandt T."/>
            <person name="Kuo A."/>
            <person name="Sato A."/>
            <person name="Lyhne E.K."/>
            <person name="Kogle M.E."/>
            <person name="Wiebenga A."/>
            <person name="Kun R.S."/>
            <person name="Lubbers R.J."/>
            <person name="Makela M.R."/>
            <person name="Barry K."/>
            <person name="Chovatia M."/>
            <person name="Clum A."/>
            <person name="Daum C."/>
            <person name="Haridas S."/>
            <person name="He G."/>
            <person name="LaButti K."/>
            <person name="Lipzen A."/>
            <person name="Mondo S."/>
            <person name="Riley R."/>
            <person name="Salamov A."/>
            <person name="Simmons B.A."/>
            <person name="Magnuson J.K."/>
            <person name="Henrissat B."/>
            <person name="Mortensen U.H."/>
            <person name="Larsen T.O."/>
            <person name="Devries R.P."/>
            <person name="Grigoriev I.V."/>
            <person name="Machida M."/>
            <person name="Baker S.E."/>
            <person name="Andersen M.R."/>
        </authorList>
    </citation>
    <scope>NUCLEOTIDE SEQUENCE [LARGE SCALE GENOMIC DNA]</scope>
    <source>
        <strain evidence="11 12">CBS 117625</strain>
    </source>
</reference>
<keyword evidence="10" id="KW-0812">Transmembrane</keyword>
<evidence type="ECO:0000256" key="5">
    <source>
        <dbReference type="ARBA" id="ARBA00023002"/>
    </source>
</evidence>
<dbReference type="GeneID" id="43644147"/>
<dbReference type="GO" id="GO:0004497">
    <property type="term" value="F:monooxygenase activity"/>
    <property type="evidence" value="ECO:0007669"/>
    <property type="project" value="UniProtKB-KW"/>
</dbReference>
<dbReference type="Proteomes" id="UP000325672">
    <property type="component" value="Unassembled WGS sequence"/>
</dbReference>
<accession>A0A5N6SRX3</accession>
<dbReference type="RefSeq" id="XP_031913511.1">
    <property type="nucleotide sequence ID" value="XM_032059937.1"/>
</dbReference>
<protein>
    <submittedName>
        <fullName evidence="11">Cytochrome P450</fullName>
    </submittedName>
</protein>
<keyword evidence="10" id="KW-0472">Membrane</keyword>
<evidence type="ECO:0000256" key="9">
    <source>
        <dbReference type="RuleBase" id="RU000461"/>
    </source>
</evidence>
<dbReference type="InterPro" id="IPR002401">
    <property type="entry name" value="Cyt_P450_E_grp-I"/>
</dbReference>
<evidence type="ECO:0000256" key="3">
    <source>
        <dbReference type="ARBA" id="ARBA00022617"/>
    </source>
</evidence>
<dbReference type="GO" id="GO:0020037">
    <property type="term" value="F:heme binding"/>
    <property type="evidence" value="ECO:0007669"/>
    <property type="project" value="InterPro"/>
</dbReference>
<feature type="binding site" description="axial binding residue" evidence="8">
    <location>
        <position position="467"/>
    </location>
    <ligand>
        <name>heme</name>
        <dbReference type="ChEBI" id="CHEBI:30413"/>
    </ligand>
    <ligandPart>
        <name>Fe</name>
        <dbReference type="ChEBI" id="CHEBI:18248"/>
    </ligandPart>
</feature>
<dbReference type="AlphaFoldDB" id="A0A5N6SRX3"/>
<evidence type="ECO:0000313" key="11">
    <source>
        <dbReference type="EMBL" id="KAE8137448.1"/>
    </source>
</evidence>
<gene>
    <name evidence="11" type="ORF">BDV38DRAFT_282995</name>
</gene>
<evidence type="ECO:0000256" key="10">
    <source>
        <dbReference type="SAM" id="Phobius"/>
    </source>
</evidence>
<dbReference type="PANTHER" id="PTHR24305:SF29">
    <property type="entry name" value="BENZOATE-PARA-HYDROXYLASE"/>
    <property type="match status" value="1"/>
</dbReference>
<keyword evidence="5 9" id="KW-0560">Oxidoreductase</keyword>
<dbReference type="SUPFAM" id="SSF48264">
    <property type="entry name" value="Cytochrome P450"/>
    <property type="match status" value="1"/>
</dbReference>
<feature type="transmembrane region" description="Helical" evidence="10">
    <location>
        <begin position="12"/>
        <end position="30"/>
    </location>
</feature>
<keyword evidence="6 8" id="KW-0408">Iron</keyword>
<evidence type="ECO:0000256" key="8">
    <source>
        <dbReference type="PIRSR" id="PIRSR602401-1"/>
    </source>
</evidence>
<dbReference type="PRINTS" id="PR00385">
    <property type="entry name" value="P450"/>
</dbReference>
<dbReference type="InterPro" id="IPR017972">
    <property type="entry name" value="Cyt_P450_CS"/>
</dbReference>
<sequence length="525" mass="59136">MLLDLHLVTWSLYSLVPILIPGLLVAYYVAGYFDRWHLRDIPGPFIAGFTRIWLILQVRQGRRSLVVHDLHRRHGRIVRLAPNHISVADESAIQAIYGHDNGFLKSDFYNAFLNVDWSIFTTRSRAEHTRKRKIASHAFSARSLAQVEQYAHNNVQLLVRQWRKMIDSHEGPDDSYAVIDARVWCNYLTFDIIGDLAFGAPFGMLERGNATVSIPKVPDGPEVTIDAVELLNRRGDVSATLGICPALIPYAKWLPDPFFRQGVEAISNLADVAGAAVDTRLDMKVSVAEKREDFLTHLIDAKDQGGSKLGHQELTGEAVTLIAAGSDTSSSTLCALLYWVSSTPRVLWKLQNALDEAIPADVEVPHLSAVKKIIYLQWAVWETLRIHSTFGQGLPREVPTERGLVEICGHIFYPGDVLSVPGYTMHHSADIWGIDVEDFVPERWDPRRLTQRQKDSFIPFSEGPRACIGRNLAEMELFVGCATLFRSFDIRVERTGPLEVREGWLRKPVSLQVGIRRRYLEALSS</sequence>
<dbReference type="PROSITE" id="PS00086">
    <property type="entry name" value="CYTOCHROME_P450"/>
    <property type="match status" value="1"/>
</dbReference>
<dbReference type="InterPro" id="IPR050121">
    <property type="entry name" value="Cytochrome_P450_monoxygenase"/>
</dbReference>
<dbReference type="OrthoDB" id="1470350at2759"/>
<keyword evidence="7 9" id="KW-0503">Monooxygenase</keyword>
<evidence type="ECO:0000256" key="4">
    <source>
        <dbReference type="ARBA" id="ARBA00022723"/>
    </source>
</evidence>
<comment type="similarity">
    <text evidence="2 9">Belongs to the cytochrome P450 family.</text>
</comment>
<dbReference type="InterPro" id="IPR036396">
    <property type="entry name" value="Cyt_P450_sf"/>
</dbReference>
<evidence type="ECO:0000256" key="6">
    <source>
        <dbReference type="ARBA" id="ARBA00023004"/>
    </source>
</evidence>
<evidence type="ECO:0000256" key="2">
    <source>
        <dbReference type="ARBA" id="ARBA00010617"/>
    </source>
</evidence>
<dbReference type="GO" id="GO:0016705">
    <property type="term" value="F:oxidoreductase activity, acting on paired donors, with incorporation or reduction of molecular oxygen"/>
    <property type="evidence" value="ECO:0007669"/>
    <property type="project" value="InterPro"/>
</dbReference>
<keyword evidence="12" id="KW-1185">Reference proteome</keyword>
<organism evidence="11 12">
    <name type="scientific">Aspergillus pseudotamarii</name>
    <dbReference type="NCBI Taxonomy" id="132259"/>
    <lineage>
        <taxon>Eukaryota</taxon>
        <taxon>Fungi</taxon>
        <taxon>Dikarya</taxon>
        <taxon>Ascomycota</taxon>
        <taxon>Pezizomycotina</taxon>
        <taxon>Eurotiomycetes</taxon>
        <taxon>Eurotiomycetidae</taxon>
        <taxon>Eurotiales</taxon>
        <taxon>Aspergillaceae</taxon>
        <taxon>Aspergillus</taxon>
        <taxon>Aspergillus subgen. Circumdati</taxon>
    </lineage>
</organism>
<dbReference type="InterPro" id="IPR001128">
    <property type="entry name" value="Cyt_P450"/>
</dbReference>
<proteinExistence type="inferred from homology"/>